<evidence type="ECO:0000256" key="1">
    <source>
        <dbReference type="SAM" id="Phobius"/>
    </source>
</evidence>
<feature type="transmembrane region" description="Helical" evidence="1">
    <location>
        <begin position="132"/>
        <end position="155"/>
    </location>
</feature>
<accession>J2ZH11</accession>
<feature type="transmembrane region" description="Helical" evidence="1">
    <location>
        <begin position="103"/>
        <end position="125"/>
    </location>
</feature>
<evidence type="ECO:0000313" key="2">
    <source>
        <dbReference type="EMBL" id="EJN59985.1"/>
    </source>
</evidence>
<comment type="caution">
    <text evidence="2">The sequence shown here is derived from an EMBL/GenBank/DDBJ whole genome shotgun (WGS) entry which is preliminary data.</text>
</comment>
<evidence type="ECO:0000313" key="3">
    <source>
        <dbReference type="Proteomes" id="UP000007813"/>
    </source>
</evidence>
<feature type="transmembrane region" description="Helical" evidence="1">
    <location>
        <begin position="69"/>
        <end position="91"/>
    </location>
</feature>
<feature type="transmembrane region" description="Helical" evidence="1">
    <location>
        <begin position="40"/>
        <end position="57"/>
    </location>
</feature>
<protein>
    <submittedName>
        <fullName evidence="2">Uncharacterized protein</fullName>
    </submittedName>
</protein>
<reference evidence="2 3" key="1">
    <citation type="journal article" date="2012" name="J. Bacteriol.">
        <title>Draft Genome Sequence of the Extremely Halophilic Archaeon Halogranum salarium B-1T.</title>
        <authorList>
            <person name="Kim K.K."/>
            <person name="Lee K.C."/>
            <person name="Lee J.S."/>
        </authorList>
    </citation>
    <scope>NUCLEOTIDE SEQUENCE [LARGE SCALE GENOMIC DNA]</scope>
    <source>
        <strain evidence="2 3">B-1</strain>
    </source>
</reference>
<dbReference type="Proteomes" id="UP000007813">
    <property type="component" value="Unassembled WGS sequence"/>
</dbReference>
<keyword evidence="1" id="KW-0472">Membrane</keyword>
<dbReference type="AlphaFoldDB" id="J2ZH11"/>
<keyword evidence="1" id="KW-1133">Transmembrane helix</keyword>
<name>J2ZH11_9EURY</name>
<dbReference type="eggNOG" id="ENOG502N5UE">
    <property type="taxonomic scope" value="Archaea"/>
</dbReference>
<organism evidence="2 3">
    <name type="scientific">Halogranum salarium B-1</name>
    <dbReference type="NCBI Taxonomy" id="1210908"/>
    <lineage>
        <taxon>Archaea</taxon>
        <taxon>Methanobacteriati</taxon>
        <taxon>Methanobacteriota</taxon>
        <taxon>Stenosarchaea group</taxon>
        <taxon>Halobacteria</taxon>
        <taxon>Halobacteriales</taxon>
        <taxon>Haloferacaceae</taxon>
    </lineage>
</organism>
<sequence length="161" mass="17269">MATDIGRRVRPRISLASAVVAFLLGTLAHAVDQVLFVRAGPIPLLLTAPVVATLLYVRVRATTRQQVLALLGWGVVGSGVAVLGVYLRVVGYYLPRPLTPTEMVLYDFGMFLWFVLGLSAVYVLAARRTGRTAIATLLLGPVVQAAFGFVTILLVETGLYA</sequence>
<proteinExistence type="predicted"/>
<gene>
    <name evidence="2" type="ORF">HSB1_21430</name>
</gene>
<keyword evidence="1" id="KW-0812">Transmembrane</keyword>
<dbReference type="RefSeq" id="WP_009367225.1">
    <property type="nucleotide sequence ID" value="NZ_ALJD01000004.1"/>
</dbReference>
<dbReference type="OrthoDB" id="350757at2157"/>
<dbReference type="EMBL" id="ALJD01000004">
    <property type="protein sequence ID" value="EJN59985.1"/>
    <property type="molecule type" value="Genomic_DNA"/>
</dbReference>